<dbReference type="InterPro" id="IPR036388">
    <property type="entry name" value="WH-like_DNA-bd_sf"/>
</dbReference>
<dbReference type="GO" id="GO:0043565">
    <property type="term" value="F:sequence-specific DNA binding"/>
    <property type="evidence" value="ECO:0007669"/>
    <property type="project" value="TreeGrafter"/>
</dbReference>
<dbReference type="GO" id="GO:0003700">
    <property type="term" value="F:DNA-binding transcription factor activity"/>
    <property type="evidence" value="ECO:0007669"/>
    <property type="project" value="InterPro"/>
</dbReference>
<evidence type="ECO:0000256" key="3">
    <source>
        <dbReference type="ARBA" id="ARBA00023125"/>
    </source>
</evidence>
<dbReference type="InterPro" id="IPR005119">
    <property type="entry name" value="LysR_subst-bd"/>
</dbReference>
<comment type="similarity">
    <text evidence="1">Belongs to the LysR transcriptional regulatory family.</text>
</comment>
<feature type="region of interest" description="Disordered" evidence="5">
    <location>
        <begin position="178"/>
        <end position="203"/>
    </location>
</feature>
<dbReference type="RefSeq" id="WP_071481106.1">
    <property type="nucleotide sequence ID" value="NZ_CP024899.1"/>
</dbReference>
<accession>A0A2K8KFT1</accession>
<dbReference type="AlphaFoldDB" id="A0A2K8KFT1"/>
<dbReference type="Pfam" id="PF03466">
    <property type="entry name" value="LysR_substrate"/>
    <property type="match status" value="1"/>
</dbReference>
<dbReference type="Gene3D" id="3.40.190.290">
    <property type="match status" value="1"/>
</dbReference>
<dbReference type="PANTHER" id="PTHR30537:SF3">
    <property type="entry name" value="TRANSCRIPTIONAL REGULATORY PROTEIN"/>
    <property type="match status" value="1"/>
</dbReference>
<sequence length="294" mass="32430">MGLEPWDELRTALHVARAGTVSGAAATLRVHHATVIRHIDALEDRVSVKLFQRHAKGYTPTEAGRALFETAAETEKRFEQLAARLQDMQERISGQMIITTIPELSTLLLPAIARMMREYPSLRPCLRTEARVLRLEYGEAHVAIRAGSKPQEPDNVVQSLGALSVALYASAEYVERKGTAQTDEDLRDQDFISSGDKDSRTPYDQWLAEHGRRVVMQSNDHATRVAAISAGLGMGFLPVGQGEAEGLQQIMGPRAEWGTDLWLVTHVDLHRSPKVQACANLLRAHVTGLTVAQN</sequence>
<dbReference type="Pfam" id="PF00126">
    <property type="entry name" value="HTH_1"/>
    <property type="match status" value="1"/>
</dbReference>
<dbReference type="SUPFAM" id="SSF53850">
    <property type="entry name" value="Periplasmic binding protein-like II"/>
    <property type="match status" value="1"/>
</dbReference>
<evidence type="ECO:0000256" key="2">
    <source>
        <dbReference type="ARBA" id="ARBA00023015"/>
    </source>
</evidence>
<dbReference type="Gene3D" id="1.10.10.10">
    <property type="entry name" value="Winged helix-like DNA-binding domain superfamily/Winged helix DNA-binding domain"/>
    <property type="match status" value="1"/>
</dbReference>
<dbReference type="OrthoDB" id="9796526at2"/>
<dbReference type="PANTHER" id="PTHR30537">
    <property type="entry name" value="HTH-TYPE TRANSCRIPTIONAL REGULATOR"/>
    <property type="match status" value="1"/>
</dbReference>
<dbReference type="PROSITE" id="PS50931">
    <property type="entry name" value="HTH_LYSR"/>
    <property type="match status" value="1"/>
</dbReference>
<evidence type="ECO:0000313" key="8">
    <source>
        <dbReference type="Proteomes" id="UP000228948"/>
    </source>
</evidence>
<keyword evidence="2" id="KW-0805">Transcription regulation</keyword>
<dbReference type="Proteomes" id="UP000228948">
    <property type="component" value="Chromosome"/>
</dbReference>
<dbReference type="InterPro" id="IPR058163">
    <property type="entry name" value="LysR-type_TF_proteobact-type"/>
</dbReference>
<keyword evidence="3" id="KW-0238">DNA-binding</keyword>
<reference evidence="7 8" key="1">
    <citation type="submission" date="2017-11" db="EMBL/GenBank/DDBJ databases">
        <title>Revised Sequence and Annotation of the Rhodobaca barguzinensis strain alga05 Genome.</title>
        <authorList>
            <person name="Kopejtka K."/>
            <person name="Tomasch J.M."/>
            <person name="Bunk B."/>
            <person name="Koblizek M."/>
        </authorList>
    </citation>
    <scope>NUCLEOTIDE SEQUENCE [LARGE SCALE GENOMIC DNA]</scope>
    <source>
        <strain evidence="8">alga05</strain>
    </source>
</reference>
<dbReference type="KEGG" id="rbg:BG454_12980"/>
<evidence type="ECO:0000259" key="6">
    <source>
        <dbReference type="PROSITE" id="PS50931"/>
    </source>
</evidence>
<gene>
    <name evidence="7" type="ORF">BG454_12980</name>
</gene>
<evidence type="ECO:0000313" key="7">
    <source>
        <dbReference type="EMBL" id="ATX66615.1"/>
    </source>
</evidence>
<evidence type="ECO:0000256" key="4">
    <source>
        <dbReference type="ARBA" id="ARBA00023163"/>
    </source>
</evidence>
<organism evidence="7 8">
    <name type="scientific">Roseinatronobacter bogoriensis subsp. barguzinensis</name>
    <dbReference type="NCBI Taxonomy" id="441209"/>
    <lineage>
        <taxon>Bacteria</taxon>
        <taxon>Pseudomonadati</taxon>
        <taxon>Pseudomonadota</taxon>
        <taxon>Alphaproteobacteria</taxon>
        <taxon>Rhodobacterales</taxon>
        <taxon>Paracoccaceae</taxon>
        <taxon>Roseinatronobacter</taxon>
    </lineage>
</organism>
<keyword evidence="4" id="KW-0804">Transcription</keyword>
<proteinExistence type="inferred from homology"/>
<dbReference type="EMBL" id="CP024899">
    <property type="protein sequence ID" value="ATX66615.1"/>
    <property type="molecule type" value="Genomic_DNA"/>
</dbReference>
<name>A0A2K8KFT1_9RHOB</name>
<evidence type="ECO:0000256" key="1">
    <source>
        <dbReference type="ARBA" id="ARBA00009437"/>
    </source>
</evidence>
<keyword evidence="8" id="KW-1185">Reference proteome</keyword>
<dbReference type="InterPro" id="IPR000847">
    <property type="entry name" value="LysR_HTH_N"/>
</dbReference>
<dbReference type="STRING" id="441209.GCA_001870665_02378"/>
<dbReference type="SUPFAM" id="SSF46785">
    <property type="entry name" value="Winged helix' DNA-binding domain"/>
    <property type="match status" value="1"/>
</dbReference>
<feature type="domain" description="HTH lysR-type" evidence="6">
    <location>
        <begin position="4"/>
        <end position="61"/>
    </location>
</feature>
<evidence type="ECO:0000256" key="5">
    <source>
        <dbReference type="SAM" id="MobiDB-lite"/>
    </source>
</evidence>
<dbReference type="GO" id="GO:0006351">
    <property type="term" value="P:DNA-templated transcription"/>
    <property type="evidence" value="ECO:0007669"/>
    <property type="project" value="TreeGrafter"/>
</dbReference>
<dbReference type="InterPro" id="IPR036390">
    <property type="entry name" value="WH_DNA-bd_sf"/>
</dbReference>
<protein>
    <submittedName>
        <fullName evidence="7">LysR family transcriptional regulator</fullName>
    </submittedName>
</protein>